<name>A0A4U1CB83_9SPHI</name>
<keyword evidence="7" id="KW-0472">Membrane</keyword>
<dbReference type="PROSITE" id="PS51257">
    <property type="entry name" value="PROKAR_LIPOPROTEIN"/>
    <property type="match status" value="1"/>
</dbReference>
<accession>A0A4U1CB83</accession>
<keyword evidence="9" id="KW-0547">Nucleotide-binding</keyword>
<keyword evidence="7" id="KW-0812">Transmembrane</keyword>
<evidence type="ECO:0000313" key="9">
    <source>
        <dbReference type="EMBL" id="TKC03188.1"/>
    </source>
</evidence>
<sequence>MKNLSFVLLSCVLWLASCTTTDTKDVKINNVLFDQAIKFRNANQYDSAFSYFSKAKDFYLQGNDSLGVGKSYGNMAYILLNNNDYLGTQELSLTAITYLDSKKIDHHKNLHFNFYNLGIASEHLANYDGAISFYIKAQKYVKDSQNLYILKNGIANAYRRKNDYNKSLSIYNEILKQNIDTIEYARVLSNLAYTKWLQNSNYRATPDLLNALKIRKNKSDIVGLNASYSHLSDYYANKNPDSSVYFASKMYQIAIGTQNPYSQIQALQKLIKSSTAIQAKAYFLRYQDLVDSVQIANNASKYQFAIIRFEAEKSKAENLLLQKENTDKKYQIVKREIMLIFVIFILVAGAIIAKIWYKKRQQKVALETKNAIRENQLKTSKKVHDVVANGLYRVMTEIDNQDQIDREAIVDRLDDMYQKSRDISYEVEDLIPKKLNFSEHIKSLLNSFITQHTSIIIKGNSTDFWSMISPKTTYEIEHILQELMVNMKKHSKATQVDVSFKSVDNVITISYLDNGIGIQGEPKYQNGLTNTGNRIKHLNGEITFDTQLEKGLRISISFPVA</sequence>
<dbReference type="EMBL" id="SWBO01000001">
    <property type="protein sequence ID" value="TKC03188.1"/>
    <property type="molecule type" value="Genomic_DNA"/>
</dbReference>
<evidence type="ECO:0000256" key="2">
    <source>
        <dbReference type="ARBA" id="ARBA00012438"/>
    </source>
</evidence>
<dbReference type="AlphaFoldDB" id="A0A4U1CB83"/>
<dbReference type="Pfam" id="PF02518">
    <property type="entry name" value="HATPase_c"/>
    <property type="match status" value="1"/>
</dbReference>
<dbReference type="Gene3D" id="3.30.565.10">
    <property type="entry name" value="Histidine kinase-like ATPase, C-terminal domain"/>
    <property type="match status" value="1"/>
</dbReference>
<keyword evidence="9" id="KW-0067">ATP-binding</keyword>
<dbReference type="InterPro" id="IPR003594">
    <property type="entry name" value="HATPase_dom"/>
</dbReference>
<keyword evidence="10" id="KW-1185">Reference proteome</keyword>
<keyword evidence="4" id="KW-0418">Kinase</keyword>
<evidence type="ECO:0000256" key="1">
    <source>
        <dbReference type="ARBA" id="ARBA00000085"/>
    </source>
</evidence>
<dbReference type="GO" id="GO:0005524">
    <property type="term" value="F:ATP binding"/>
    <property type="evidence" value="ECO:0007669"/>
    <property type="project" value="UniProtKB-KW"/>
</dbReference>
<dbReference type="Gene3D" id="1.25.40.10">
    <property type="entry name" value="Tetratricopeptide repeat domain"/>
    <property type="match status" value="2"/>
</dbReference>
<dbReference type="GO" id="GO:0000160">
    <property type="term" value="P:phosphorelay signal transduction system"/>
    <property type="evidence" value="ECO:0007669"/>
    <property type="project" value="UniProtKB-KW"/>
</dbReference>
<dbReference type="PANTHER" id="PTHR24421">
    <property type="entry name" value="NITRATE/NITRITE SENSOR PROTEIN NARX-RELATED"/>
    <property type="match status" value="1"/>
</dbReference>
<gene>
    <name evidence="9" type="ORF">FA045_01050</name>
</gene>
<dbReference type="RefSeq" id="WP_136873553.1">
    <property type="nucleotide sequence ID" value="NZ_SWBO01000001.1"/>
</dbReference>
<reference evidence="9 10" key="1">
    <citation type="submission" date="2019-04" db="EMBL/GenBank/DDBJ databases">
        <title>Pedobacter sp. AR-2-6 sp. nov., isolated from Arctic soil.</title>
        <authorList>
            <person name="Dahal R.H."/>
            <person name="Kim D.-U."/>
        </authorList>
    </citation>
    <scope>NUCLEOTIDE SEQUENCE [LARGE SCALE GENOMIC DNA]</scope>
    <source>
        <strain evidence="9 10">AR-2-6</strain>
    </source>
</reference>
<dbReference type="InterPro" id="IPR050482">
    <property type="entry name" value="Sensor_HK_TwoCompSys"/>
</dbReference>
<dbReference type="PANTHER" id="PTHR24421:SF10">
    <property type="entry name" value="NITRATE_NITRITE SENSOR PROTEIN NARQ"/>
    <property type="match status" value="1"/>
</dbReference>
<evidence type="ECO:0000313" key="10">
    <source>
        <dbReference type="Proteomes" id="UP000310477"/>
    </source>
</evidence>
<comment type="catalytic activity">
    <reaction evidence="1">
        <text>ATP + protein L-histidine = ADP + protein N-phospho-L-histidine.</text>
        <dbReference type="EC" id="2.7.13.3"/>
    </reaction>
</comment>
<comment type="caution">
    <text evidence="9">The sequence shown here is derived from an EMBL/GenBank/DDBJ whole genome shotgun (WGS) entry which is preliminary data.</text>
</comment>
<keyword evidence="5" id="KW-0902">Two-component regulatory system</keyword>
<proteinExistence type="predicted"/>
<keyword evidence="3" id="KW-0808">Transferase</keyword>
<evidence type="ECO:0000259" key="8">
    <source>
        <dbReference type="Pfam" id="PF02518"/>
    </source>
</evidence>
<dbReference type="GO" id="GO:0004673">
    <property type="term" value="F:protein histidine kinase activity"/>
    <property type="evidence" value="ECO:0007669"/>
    <property type="project" value="UniProtKB-EC"/>
</dbReference>
<feature type="transmembrane region" description="Helical" evidence="7">
    <location>
        <begin position="337"/>
        <end position="357"/>
    </location>
</feature>
<dbReference type="SUPFAM" id="SSF48452">
    <property type="entry name" value="TPR-like"/>
    <property type="match status" value="1"/>
</dbReference>
<dbReference type="Proteomes" id="UP000310477">
    <property type="component" value="Unassembled WGS sequence"/>
</dbReference>
<organism evidence="9 10">
    <name type="scientific">Pedobacter cryotolerans</name>
    <dbReference type="NCBI Taxonomy" id="2571270"/>
    <lineage>
        <taxon>Bacteria</taxon>
        <taxon>Pseudomonadati</taxon>
        <taxon>Bacteroidota</taxon>
        <taxon>Sphingobacteriia</taxon>
        <taxon>Sphingobacteriales</taxon>
        <taxon>Sphingobacteriaceae</taxon>
        <taxon>Pedobacter</taxon>
    </lineage>
</organism>
<evidence type="ECO:0000256" key="7">
    <source>
        <dbReference type="SAM" id="Phobius"/>
    </source>
</evidence>
<feature type="domain" description="Histidine kinase/HSP90-like ATPase" evidence="8">
    <location>
        <begin position="476"/>
        <end position="560"/>
    </location>
</feature>
<feature type="coiled-coil region" evidence="6">
    <location>
        <begin position="306"/>
        <end position="336"/>
    </location>
</feature>
<dbReference type="InterPro" id="IPR036890">
    <property type="entry name" value="HATPase_C_sf"/>
</dbReference>
<dbReference type="SMART" id="SM00028">
    <property type="entry name" value="TPR"/>
    <property type="match status" value="3"/>
</dbReference>
<keyword evidence="7" id="KW-1133">Transmembrane helix</keyword>
<dbReference type="OrthoDB" id="943406at2"/>
<dbReference type="EC" id="2.7.13.3" evidence="2"/>
<evidence type="ECO:0000256" key="4">
    <source>
        <dbReference type="ARBA" id="ARBA00022777"/>
    </source>
</evidence>
<dbReference type="CDD" id="cd16917">
    <property type="entry name" value="HATPase_UhpB-NarQ-NarX-like"/>
    <property type="match status" value="1"/>
</dbReference>
<evidence type="ECO:0000256" key="6">
    <source>
        <dbReference type="SAM" id="Coils"/>
    </source>
</evidence>
<evidence type="ECO:0000256" key="3">
    <source>
        <dbReference type="ARBA" id="ARBA00022679"/>
    </source>
</evidence>
<evidence type="ECO:0000256" key="5">
    <source>
        <dbReference type="ARBA" id="ARBA00023012"/>
    </source>
</evidence>
<dbReference type="InterPro" id="IPR011990">
    <property type="entry name" value="TPR-like_helical_dom_sf"/>
</dbReference>
<dbReference type="SUPFAM" id="SSF55874">
    <property type="entry name" value="ATPase domain of HSP90 chaperone/DNA topoisomerase II/histidine kinase"/>
    <property type="match status" value="1"/>
</dbReference>
<protein>
    <recommendedName>
        <fullName evidence="2">histidine kinase</fullName>
        <ecNumber evidence="2">2.7.13.3</ecNumber>
    </recommendedName>
</protein>
<keyword evidence="6" id="KW-0175">Coiled coil</keyword>
<dbReference type="InterPro" id="IPR019734">
    <property type="entry name" value="TPR_rpt"/>
</dbReference>